<dbReference type="GO" id="GO:0022857">
    <property type="term" value="F:transmembrane transporter activity"/>
    <property type="evidence" value="ECO:0007669"/>
    <property type="project" value="UniProtKB-UniRule"/>
</dbReference>
<comment type="similarity">
    <text evidence="8 9">Belongs to the TRAP transporter small permease family.</text>
</comment>
<dbReference type="GO" id="GO:0005886">
    <property type="term" value="C:plasma membrane"/>
    <property type="evidence" value="ECO:0007669"/>
    <property type="project" value="UniProtKB-SubCell"/>
</dbReference>
<dbReference type="Proteomes" id="UP000186806">
    <property type="component" value="Unassembled WGS sequence"/>
</dbReference>
<evidence type="ECO:0000256" key="6">
    <source>
        <dbReference type="ARBA" id="ARBA00022989"/>
    </source>
</evidence>
<protein>
    <recommendedName>
        <fullName evidence="9">TRAP transporter small permease protein</fullName>
    </recommendedName>
</protein>
<evidence type="ECO:0000256" key="7">
    <source>
        <dbReference type="ARBA" id="ARBA00023136"/>
    </source>
</evidence>
<name>A0A1Q8T8S5_9GAMM</name>
<evidence type="ECO:0000313" key="11">
    <source>
        <dbReference type="EMBL" id="OLO10075.1"/>
    </source>
</evidence>
<proteinExistence type="inferred from homology"/>
<reference evidence="11 12" key="1">
    <citation type="submission" date="2016-12" db="EMBL/GenBank/DDBJ databases">
        <title>Draft genome sequences of strains Salinicola socius SMB35, Salinicola sp. MH3R3-1 and Chromohalobacter sp. SMB17 from the Verkhnekamsk potash mining region of Russia.</title>
        <authorList>
            <person name="Mavrodi D.V."/>
            <person name="Olsson B.E."/>
            <person name="Korsakova E.S."/>
            <person name="Pyankova A."/>
            <person name="Mavrodi O.V."/>
            <person name="Plotnikova E.G."/>
        </authorList>
    </citation>
    <scope>NUCLEOTIDE SEQUENCE [LARGE SCALE GENOMIC DNA]</scope>
    <source>
        <strain evidence="11 12">SMB17</strain>
    </source>
</reference>
<accession>A0A1Q8T8S5</accession>
<dbReference type="Pfam" id="PF04290">
    <property type="entry name" value="DctQ"/>
    <property type="match status" value="1"/>
</dbReference>
<dbReference type="InterPro" id="IPR055348">
    <property type="entry name" value="DctQ"/>
</dbReference>
<evidence type="ECO:0000256" key="3">
    <source>
        <dbReference type="ARBA" id="ARBA00022475"/>
    </source>
</evidence>
<evidence type="ECO:0000256" key="8">
    <source>
        <dbReference type="ARBA" id="ARBA00038436"/>
    </source>
</evidence>
<keyword evidence="2 9" id="KW-0813">Transport</keyword>
<dbReference type="STRING" id="223900.GCA_000821045_02288"/>
<dbReference type="RefSeq" id="WP_075370377.1">
    <property type="nucleotide sequence ID" value="NZ_MSDQ01000044.1"/>
</dbReference>
<feature type="transmembrane region" description="Helical" evidence="9">
    <location>
        <begin position="91"/>
        <end position="111"/>
    </location>
</feature>
<evidence type="ECO:0000256" key="2">
    <source>
        <dbReference type="ARBA" id="ARBA00022448"/>
    </source>
</evidence>
<evidence type="ECO:0000256" key="1">
    <source>
        <dbReference type="ARBA" id="ARBA00004429"/>
    </source>
</evidence>
<dbReference type="PANTHER" id="PTHR35011">
    <property type="entry name" value="2,3-DIKETO-L-GULONATE TRAP TRANSPORTER SMALL PERMEASE PROTEIN YIAM"/>
    <property type="match status" value="1"/>
</dbReference>
<feature type="transmembrane region" description="Helical" evidence="9">
    <location>
        <begin position="131"/>
        <end position="152"/>
    </location>
</feature>
<keyword evidence="5 9" id="KW-0812">Transmembrane</keyword>
<keyword evidence="4 9" id="KW-0997">Cell inner membrane</keyword>
<evidence type="ECO:0000313" key="12">
    <source>
        <dbReference type="Proteomes" id="UP000186806"/>
    </source>
</evidence>
<comment type="caution">
    <text evidence="11">The sequence shown here is derived from an EMBL/GenBank/DDBJ whole genome shotgun (WGS) entry which is preliminary data.</text>
</comment>
<evidence type="ECO:0000256" key="4">
    <source>
        <dbReference type="ARBA" id="ARBA00022519"/>
    </source>
</evidence>
<comment type="subcellular location">
    <subcellularLocation>
        <location evidence="1 9">Cell inner membrane</location>
        <topology evidence="1 9">Multi-pass membrane protein</topology>
    </subcellularLocation>
</comment>
<comment type="subunit">
    <text evidence="9">The complex comprises the extracytoplasmic solute receptor protein and the two transmembrane proteins.</text>
</comment>
<keyword evidence="6 9" id="KW-1133">Transmembrane helix</keyword>
<dbReference type="PANTHER" id="PTHR35011:SF2">
    <property type="entry name" value="2,3-DIKETO-L-GULONATE TRAP TRANSPORTER SMALL PERMEASE PROTEIN YIAM"/>
    <property type="match status" value="1"/>
</dbReference>
<feature type="transmembrane region" description="Helical" evidence="9">
    <location>
        <begin position="20"/>
        <end position="42"/>
    </location>
</feature>
<dbReference type="AlphaFoldDB" id="A0A1Q8T8S5"/>
<evidence type="ECO:0000256" key="5">
    <source>
        <dbReference type="ARBA" id="ARBA00022692"/>
    </source>
</evidence>
<organism evidence="11 12">
    <name type="scientific">Chromohalobacter japonicus</name>
    <dbReference type="NCBI Taxonomy" id="223900"/>
    <lineage>
        <taxon>Bacteria</taxon>
        <taxon>Pseudomonadati</taxon>
        <taxon>Pseudomonadota</taxon>
        <taxon>Gammaproteobacteria</taxon>
        <taxon>Oceanospirillales</taxon>
        <taxon>Halomonadaceae</taxon>
        <taxon>Chromohalobacter</taxon>
    </lineage>
</organism>
<gene>
    <name evidence="11" type="ORF">BTW10_16705</name>
</gene>
<keyword evidence="12" id="KW-1185">Reference proteome</keyword>
<dbReference type="InterPro" id="IPR007387">
    <property type="entry name" value="TRAP_DctQ"/>
</dbReference>
<comment type="function">
    <text evidence="9">Part of the tripartite ATP-independent periplasmic (TRAP) transport system.</text>
</comment>
<feature type="transmembrane region" description="Helical" evidence="9">
    <location>
        <begin position="48"/>
        <end position="70"/>
    </location>
</feature>
<dbReference type="EMBL" id="MSDQ01000044">
    <property type="protein sequence ID" value="OLO10075.1"/>
    <property type="molecule type" value="Genomic_DNA"/>
</dbReference>
<evidence type="ECO:0000259" key="10">
    <source>
        <dbReference type="Pfam" id="PF04290"/>
    </source>
</evidence>
<sequence>MKSRSGNAYLNKLISGLDVIIGLLVIGVVVTVSMNVFGRFIFSYSFAWAAEISRLFFIWMVLLGAGIASLTNEHVAVTLFKEKAPPMLQKIFALLAAAIIYAVCISIFLGFNNIVSGYVGTTPFLGISKTVLYSAMVVMAILTIIGNTIFLYKVFKRGAA</sequence>
<keyword evidence="3" id="KW-1003">Cell membrane</keyword>
<feature type="domain" description="Tripartite ATP-independent periplasmic transporters DctQ component" evidence="10">
    <location>
        <begin position="29"/>
        <end position="145"/>
    </location>
</feature>
<keyword evidence="7 9" id="KW-0472">Membrane</keyword>
<evidence type="ECO:0000256" key="9">
    <source>
        <dbReference type="RuleBase" id="RU369079"/>
    </source>
</evidence>
<dbReference type="GO" id="GO:0015740">
    <property type="term" value="P:C4-dicarboxylate transport"/>
    <property type="evidence" value="ECO:0007669"/>
    <property type="project" value="TreeGrafter"/>
</dbReference>